<evidence type="ECO:0000256" key="9">
    <source>
        <dbReference type="ARBA" id="ARBA00023136"/>
    </source>
</evidence>
<dbReference type="EC" id="2.4.3.1" evidence="13"/>
<evidence type="ECO:0000256" key="7">
    <source>
        <dbReference type="ARBA" id="ARBA00022989"/>
    </source>
</evidence>
<evidence type="ECO:0000313" key="15">
    <source>
        <dbReference type="Proteomes" id="UP001190700"/>
    </source>
</evidence>
<keyword evidence="4" id="KW-0808">Transferase</keyword>
<dbReference type="AlphaFoldDB" id="A0AAE0BNL0"/>
<dbReference type="Gene3D" id="3.90.1480.20">
    <property type="entry name" value="Glycosyl transferase family 29"/>
    <property type="match status" value="1"/>
</dbReference>
<evidence type="ECO:0000256" key="5">
    <source>
        <dbReference type="ARBA" id="ARBA00022692"/>
    </source>
</evidence>
<evidence type="ECO:0000256" key="3">
    <source>
        <dbReference type="ARBA" id="ARBA00022676"/>
    </source>
</evidence>
<comment type="similarity">
    <text evidence="2">Belongs to the glycosyltransferase 29 family.</text>
</comment>
<evidence type="ECO:0000256" key="6">
    <source>
        <dbReference type="ARBA" id="ARBA00022968"/>
    </source>
</evidence>
<evidence type="ECO:0000256" key="2">
    <source>
        <dbReference type="ARBA" id="ARBA00006003"/>
    </source>
</evidence>
<evidence type="ECO:0000256" key="11">
    <source>
        <dbReference type="ARBA" id="ARBA00023180"/>
    </source>
</evidence>
<dbReference type="InterPro" id="IPR001675">
    <property type="entry name" value="Glyco_trans_29"/>
</dbReference>
<evidence type="ECO:0000256" key="4">
    <source>
        <dbReference type="ARBA" id="ARBA00022679"/>
    </source>
</evidence>
<comment type="subcellular location">
    <subcellularLocation>
        <location evidence="1">Golgi apparatus</location>
        <location evidence="1">Golgi stack membrane</location>
        <topology evidence="1">Single-pass type II membrane protein</topology>
    </subcellularLocation>
</comment>
<proteinExistence type="inferred from homology"/>
<keyword evidence="10" id="KW-1015">Disulfide bond</keyword>
<accession>A0AAE0BNL0</accession>
<reference evidence="14 15" key="1">
    <citation type="journal article" date="2015" name="Genome Biol. Evol.">
        <title>Comparative Genomics of a Bacterivorous Green Alga Reveals Evolutionary Causalities and Consequences of Phago-Mixotrophic Mode of Nutrition.</title>
        <authorList>
            <person name="Burns J.A."/>
            <person name="Paasch A."/>
            <person name="Narechania A."/>
            <person name="Kim E."/>
        </authorList>
    </citation>
    <scope>NUCLEOTIDE SEQUENCE [LARGE SCALE GENOMIC DNA]</scope>
    <source>
        <strain evidence="14 15">PLY_AMNH</strain>
    </source>
</reference>
<keyword evidence="9" id="KW-0472">Membrane</keyword>
<gene>
    <name evidence="14" type="ORF">CYMTET_50248</name>
</gene>
<dbReference type="PANTHER" id="PTHR46059:SF1">
    <property type="entry name" value="BETA-GALACTOSIDE ALPHA-2,6-SIALYLTRANSFERASE"/>
    <property type="match status" value="1"/>
</dbReference>
<comment type="catalytic activity">
    <reaction evidence="12">
        <text>a beta-D-galactoside + CMP-N-acetyl-beta-neuraminate = an N-acetyl-alpha-neuraminyl-(2-&gt;6)-beta-D-galactosyl derivative + CMP + H(+)</text>
        <dbReference type="Rhea" id="RHEA:52104"/>
        <dbReference type="ChEBI" id="CHEBI:15378"/>
        <dbReference type="ChEBI" id="CHEBI:28034"/>
        <dbReference type="ChEBI" id="CHEBI:57812"/>
        <dbReference type="ChEBI" id="CHEBI:60377"/>
        <dbReference type="ChEBI" id="CHEBI:136398"/>
        <dbReference type="EC" id="2.4.3.1"/>
    </reaction>
</comment>
<comment type="caution">
    <text evidence="14">The sequence shown here is derived from an EMBL/GenBank/DDBJ whole genome shotgun (WGS) entry which is preliminary data.</text>
</comment>
<name>A0AAE0BNL0_9CHLO</name>
<sequence length="432" mass="48313">MAEYVRCTIGCLRPISQPARLRLVCLSLVISAAFREEVRSPSDSDSYAGQVTKARGQEQIPLNNYSEVTAFGSFESSVDEREAHKLVRIEDADAVLAQLLERISDLKVEIGETLSDLNRSLHGKPNNTDLMMQNKTSGPECVTSFDCSHPRKVCLGGQCRCSIMYSQVSDCTSRANLTSEVGERFQAGAWCGVPFTDNQLFPPKRKWGTNTESFLRQASQRGDPDLPTMAEFSTCALVGSSRKMLKLHQGAEINAHAAVFRFNDAPTAGYETHVGNKTTVRVQNVEYCGFRETTGEILVHYTDPSRSRLTKCLRSDIRKISHPLLFYSSGYFAAVLPPAPQDPSRGTNPKMSAGFFGVMIALHLCGEVSIYGFDQSREHYYNKNRKIHKKELRNLKPFTVRHAWTFERRCLRLLTESNGSLVKAYPRGSPTF</sequence>
<keyword evidence="5" id="KW-0812">Transmembrane</keyword>
<evidence type="ECO:0000256" key="8">
    <source>
        <dbReference type="ARBA" id="ARBA00023034"/>
    </source>
</evidence>
<dbReference type="GO" id="GO:0032580">
    <property type="term" value="C:Golgi cisterna membrane"/>
    <property type="evidence" value="ECO:0007669"/>
    <property type="project" value="UniProtKB-SubCell"/>
</dbReference>
<evidence type="ECO:0000256" key="1">
    <source>
        <dbReference type="ARBA" id="ARBA00004447"/>
    </source>
</evidence>
<dbReference type="PANTHER" id="PTHR46059">
    <property type="entry name" value="BETA-GALACTOSIDE ALPHA-2,6-SIALYLTRANSFERASE"/>
    <property type="match status" value="1"/>
</dbReference>
<organism evidence="14 15">
    <name type="scientific">Cymbomonas tetramitiformis</name>
    <dbReference type="NCBI Taxonomy" id="36881"/>
    <lineage>
        <taxon>Eukaryota</taxon>
        <taxon>Viridiplantae</taxon>
        <taxon>Chlorophyta</taxon>
        <taxon>Pyramimonadophyceae</taxon>
        <taxon>Pyramimonadales</taxon>
        <taxon>Pyramimonadaceae</taxon>
        <taxon>Cymbomonas</taxon>
    </lineage>
</organism>
<keyword evidence="15" id="KW-1185">Reference proteome</keyword>
<dbReference type="InterPro" id="IPR038578">
    <property type="entry name" value="GT29-like_sf"/>
</dbReference>
<keyword evidence="8" id="KW-0333">Golgi apparatus</keyword>
<evidence type="ECO:0000256" key="10">
    <source>
        <dbReference type="ARBA" id="ARBA00023157"/>
    </source>
</evidence>
<protein>
    <recommendedName>
        <fullName evidence="13">beta-galactoside alpha-(2,6)-sialyltransferase</fullName>
        <ecNumber evidence="13">2.4.3.1</ecNumber>
    </recommendedName>
</protein>
<keyword evidence="3" id="KW-0328">Glycosyltransferase</keyword>
<evidence type="ECO:0000256" key="13">
    <source>
        <dbReference type="ARBA" id="ARBA00034329"/>
    </source>
</evidence>
<dbReference type="EMBL" id="LGRX02033802">
    <property type="protein sequence ID" value="KAK3239852.1"/>
    <property type="molecule type" value="Genomic_DNA"/>
</dbReference>
<keyword evidence="6" id="KW-0735">Signal-anchor</keyword>
<keyword evidence="11" id="KW-0325">Glycoprotein</keyword>
<evidence type="ECO:0000313" key="14">
    <source>
        <dbReference type="EMBL" id="KAK3239852.1"/>
    </source>
</evidence>
<dbReference type="Proteomes" id="UP001190700">
    <property type="component" value="Unassembled WGS sequence"/>
</dbReference>
<dbReference type="GO" id="GO:0003835">
    <property type="term" value="F:beta-galactoside alpha-2,6-sialyltransferase activity"/>
    <property type="evidence" value="ECO:0007669"/>
    <property type="project" value="UniProtKB-EC"/>
</dbReference>
<dbReference type="Pfam" id="PF00777">
    <property type="entry name" value="Glyco_transf_29"/>
    <property type="match status" value="2"/>
</dbReference>
<evidence type="ECO:0000256" key="12">
    <source>
        <dbReference type="ARBA" id="ARBA00034249"/>
    </source>
</evidence>
<keyword evidence="7" id="KW-1133">Transmembrane helix</keyword>